<dbReference type="CDD" id="cd09010">
    <property type="entry name" value="MTAP_SsMTAPII_like_MTIP"/>
    <property type="match status" value="1"/>
</dbReference>
<evidence type="ECO:0000256" key="2">
    <source>
        <dbReference type="ARBA" id="ARBA00022679"/>
    </source>
</evidence>
<dbReference type="Pfam" id="PF01048">
    <property type="entry name" value="PNP_UDP_1"/>
    <property type="match status" value="1"/>
</dbReference>
<evidence type="ECO:0000313" key="4">
    <source>
        <dbReference type="EMBL" id="MBI4596630.1"/>
    </source>
</evidence>
<evidence type="ECO:0000313" key="5">
    <source>
        <dbReference type="Proteomes" id="UP000772181"/>
    </source>
</evidence>
<feature type="domain" description="Nucleoside phosphorylase" evidence="3">
    <location>
        <begin position="8"/>
        <end position="215"/>
    </location>
</feature>
<dbReference type="SUPFAM" id="SSF53167">
    <property type="entry name" value="Purine and uridine phosphorylases"/>
    <property type="match status" value="1"/>
</dbReference>
<dbReference type="PANTHER" id="PTHR42679:SF2">
    <property type="entry name" value="S-METHYL-5'-THIOADENOSINE PHOSPHORYLASE"/>
    <property type="match status" value="1"/>
</dbReference>
<dbReference type="Gene3D" id="3.40.50.1580">
    <property type="entry name" value="Nucleoside phosphorylase domain"/>
    <property type="match status" value="1"/>
</dbReference>
<accession>A0A933GQ69</accession>
<sequence length="288" mass="32145">MLVKLAVIARVGAHLLFQKEGLKESECSPKKTPYGLSVPIHIFEFQGISFALISRHGEKGYSISAPFVNDKANLWALKEAGVEKIISWTAPGAINESFYPGDLVIPHDILDETKFGPYTFFEGKGLGFIRQNPVFCPELRKVYREKLADSQFNCHSEGVYVATTGPRLETPSEIKKFALFGGDLVGMTLVPEVFLARELEMCYGSICYVVNFAEGVKNAPMKPGILFEGLLEDKDKPKVDAVEAAFPKIICGLIEDVYNTPRSCPCKDLMLRYKIRGDIQEDWHSWIG</sequence>
<keyword evidence="2" id="KW-0808">Transferase</keyword>
<dbReference type="PANTHER" id="PTHR42679">
    <property type="entry name" value="S-METHYL-5'-THIOADENOSINE PHOSPHORYLASE"/>
    <property type="match status" value="1"/>
</dbReference>
<proteinExistence type="predicted"/>
<dbReference type="GO" id="GO:0009116">
    <property type="term" value="P:nucleoside metabolic process"/>
    <property type="evidence" value="ECO:0007669"/>
    <property type="project" value="InterPro"/>
</dbReference>
<evidence type="ECO:0000259" key="3">
    <source>
        <dbReference type="Pfam" id="PF01048"/>
    </source>
</evidence>
<protein>
    <submittedName>
        <fullName evidence="4">MTAP family purine nucleoside phosphorylase</fullName>
    </submittedName>
</protein>
<dbReference type="GO" id="GO:0005829">
    <property type="term" value="C:cytosol"/>
    <property type="evidence" value="ECO:0007669"/>
    <property type="project" value="TreeGrafter"/>
</dbReference>
<reference evidence="4" key="1">
    <citation type="submission" date="2020-07" db="EMBL/GenBank/DDBJ databases">
        <title>Huge and variable diversity of episymbiotic CPR bacteria and DPANN archaea in groundwater ecosystems.</title>
        <authorList>
            <person name="He C.Y."/>
            <person name="Keren R."/>
            <person name="Whittaker M."/>
            <person name="Farag I.F."/>
            <person name="Doudna J."/>
            <person name="Cate J.H.D."/>
            <person name="Banfield J.F."/>
        </authorList>
    </citation>
    <scope>NUCLEOTIDE SEQUENCE</scope>
    <source>
        <strain evidence="4">NC_groundwater_1482_Ag_S-0.65um_47_24</strain>
    </source>
</reference>
<dbReference type="InterPro" id="IPR000845">
    <property type="entry name" value="Nucleoside_phosphorylase_d"/>
</dbReference>
<dbReference type="EMBL" id="JACQWF010000419">
    <property type="protein sequence ID" value="MBI4596630.1"/>
    <property type="molecule type" value="Genomic_DNA"/>
</dbReference>
<organism evidence="4 5">
    <name type="scientific">Tectimicrobiota bacterium</name>
    <dbReference type="NCBI Taxonomy" id="2528274"/>
    <lineage>
        <taxon>Bacteria</taxon>
        <taxon>Pseudomonadati</taxon>
        <taxon>Nitrospinota/Tectimicrobiota group</taxon>
        <taxon>Candidatus Tectimicrobiota</taxon>
    </lineage>
</organism>
<dbReference type="GO" id="GO:0017061">
    <property type="term" value="F:S-methyl-5-thioadenosine phosphorylase activity"/>
    <property type="evidence" value="ECO:0007669"/>
    <property type="project" value="InterPro"/>
</dbReference>
<dbReference type="Proteomes" id="UP000772181">
    <property type="component" value="Unassembled WGS sequence"/>
</dbReference>
<dbReference type="InterPro" id="IPR035994">
    <property type="entry name" value="Nucleoside_phosphorylase_sf"/>
</dbReference>
<dbReference type="InterPro" id="IPR010044">
    <property type="entry name" value="MTAP"/>
</dbReference>
<name>A0A933GQ69_UNCTE</name>
<keyword evidence="1" id="KW-0328">Glycosyltransferase</keyword>
<evidence type="ECO:0000256" key="1">
    <source>
        <dbReference type="ARBA" id="ARBA00022676"/>
    </source>
</evidence>
<comment type="caution">
    <text evidence="4">The sequence shown here is derived from an EMBL/GenBank/DDBJ whole genome shotgun (WGS) entry which is preliminary data.</text>
</comment>
<dbReference type="GO" id="GO:0019509">
    <property type="term" value="P:L-methionine salvage from methylthioadenosine"/>
    <property type="evidence" value="ECO:0007669"/>
    <property type="project" value="TreeGrafter"/>
</dbReference>
<dbReference type="AlphaFoldDB" id="A0A933GQ69"/>
<gene>
    <name evidence="4" type="ORF">HY730_09705</name>
</gene>